<feature type="region of interest" description="Disordered" evidence="1">
    <location>
        <begin position="29"/>
        <end position="53"/>
    </location>
</feature>
<evidence type="ECO:0000256" key="1">
    <source>
        <dbReference type="SAM" id="MobiDB-lite"/>
    </source>
</evidence>
<dbReference type="Proteomes" id="UP001500037">
    <property type="component" value="Unassembled WGS sequence"/>
</dbReference>
<comment type="caution">
    <text evidence="2">The sequence shown here is derived from an EMBL/GenBank/DDBJ whole genome shotgun (WGS) entry which is preliminary data.</text>
</comment>
<accession>A0ABN1VNF1</accession>
<organism evidence="2 3">
    <name type="scientific">Kitasatospora nipponensis</name>
    <dbReference type="NCBI Taxonomy" id="258049"/>
    <lineage>
        <taxon>Bacteria</taxon>
        <taxon>Bacillati</taxon>
        <taxon>Actinomycetota</taxon>
        <taxon>Actinomycetes</taxon>
        <taxon>Kitasatosporales</taxon>
        <taxon>Streptomycetaceae</taxon>
        <taxon>Kitasatospora</taxon>
    </lineage>
</organism>
<proteinExistence type="predicted"/>
<evidence type="ECO:0000313" key="3">
    <source>
        <dbReference type="Proteomes" id="UP001500037"/>
    </source>
</evidence>
<sequence length="53" mass="5623">MDTILLTVDAVLGVLGSALSLSVEIVRARRRAPDRPSDHPQGQVPFPDQDAAA</sequence>
<name>A0ABN1VNF1_9ACTN</name>
<gene>
    <name evidence="2" type="ORF">GCM10009665_05030</name>
</gene>
<protein>
    <submittedName>
        <fullName evidence="2">Uncharacterized protein</fullName>
    </submittedName>
</protein>
<evidence type="ECO:0000313" key="2">
    <source>
        <dbReference type="EMBL" id="GAA1218130.1"/>
    </source>
</evidence>
<reference evidence="2 3" key="1">
    <citation type="journal article" date="2019" name="Int. J. Syst. Evol. Microbiol.">
        <title>The Global Catalogue of Microorganisms (GCM) 10K type strain sequencing project: providing services to taxonomists for standard genome sequencing and annotation.</title>
        <authorList>
            <consortium name="The Broad Institute Genomics Platform"/>
            <consortium name="The Broad Institute Genome Sequencing Center for Infectious Disease"/>
            <person name="Wu L."/>
            <person name="Ma J."/>
        </authorList>
    </citation>
    <scope>NUCLEOTIDE SEQUENCE [LARGE SCALE GENOMIC DNA]</scope>
    <source>
        <strain evidence="2 3">JCM 13004</strain>
    </source>
</reference>
<keyword evidence="3" id="KW-1185">Reference proteome</keyword>
<dbReference type="RefSeq" id="WP_344438498.1">
    <property type="nucleotide sequence ID" value="NZ_BAAALF010000004.1"/>
</dbReference>
<dbReference type="EMBL" id="BAAALF010000004">
    <property type="protein sequence ID" value="GAA1218130.1"/>
    <property type="molecule type" value="Genomic_DNA"/>
</dbReference>